<reference evidence="1" key="1">
    <citation type="submission" date="2023-06" db="EMBL/GenBank/DDBJ databases">
        <title>Genome-scale phylogeny and comparative genomics of the fungal order Sordariales.</title>
        <authorList>
            <consortium name="Lawrence Berkeley National Laboratory"/>
            <person name="Hensen N."/>
            <person name="Bonometti L."/>
            <person name="Westerberg I."/>
            <person name="Brannstrom I.O."/>
            <person name="Guillou S."/>
            <person name="Cros-Aarteil S."/>
            <person name="Calhoun S."/>
            <person name="Haridas S."/>
            <person name="Kuo A."/>
            <person name="Mondo S."/>
            <person name="Pangilinan J."/>
            <person name="Riley R."/>
            <person name="LaButti K."/>
            <person name="Andreopoulos B."/>
            <person name="Lipzen A."/>
            <person name="Chen C."/>
            <person name="Yanf M."/>
            <person name="Daum C."/>
            <person name="Ng V."/>
            <person name="Clum A."/>
            <person name="Steindorff A."/>
            <person name="Ohm R."/>
            <person name="Martin F."/>
            <person name="Silar P."/>
            <person name="Natvig D."/>
            <person name="Lalanne C."/>
            <person name="Gautier V."/>
            <person name="Ament-velasquez S.L."/>
            <person name="Kruys A."/>
            <person name="Hutchinson M.I."/>
            <person name="Powell A.J."/>
            <person name="Barry K."/>
            <person name="Miller A.N."/>
            <person name="Grigoriev I.V."/>
            <person name="Debuchy R."/>
            <person name="Gladieux P."/>
            <person name="Thoren M.H."/>
            <person name="Johannesson H."/>
        </authorList>
    </citation>
    <scope>NUCLEOTIDE SEQUENCE</scope>
    <source>
        <strain evidence="1">SMH2392-1A</strain>
    </source>
</reference>
<protein>
    <recommendedName>
        <fullName evidence="3">Alpha/beta hydrolase</fullName>
    </recommendedName>
</protein>
<name>A0AA40B583_9PEZI</name>
<dbReference type="GeneID" id="85316699"/>
<evidence type="ECO:0008006" key="3">
    <source>
        <dbReference type="Google" id="ProtNLM"/>
    </source>
</evidence>
<dbReference type="SUPFAM" id="SSF53474">
    <property type="entry name" value="alpha/beta-Hydrolases"/>
    <property type="match status" value="1"/>
</dbReference>
<organism evidence="1 2">
    <name type="scientific">Lasiosphaeria miniovina</name>
    <dbReference type="NCBI Taxonomy" id="1954250"/>
    <lineage>
        <taxon>Eukaryota</taxon>
        <taxon>Fungi</taxon>
        <taxon>Dikarya</taxon>
        <taxon>Ascomycota</taxon>
        <taxon>Pezizomycotina</taxon>
        <taxon>Sordariomycetes</taxon>
        <taxon>Sordariomycetidae</taxon>
        <taxon>Sordariales</taxon>
        <taxon>Lasiosphaeriaceae</taxon>
        <taxon>Lasiosphaeria</taxon>
    </lineage>
</organism>
<proteinExistence type="predicted"/>
<evidence type="ECO:0000313" key="2">
    <source>
        <dbReference type="Proteomes" id="UP001172101"/>
    </source>
</evidence>
<accession>A0AA40B583</accession>
<comment type="caution">
    <text evidence="1">The sequence shown here is derived from an EMBL/GenBank/DDBJ whole genome shotgun (WGS) entry which is preliminary data.</text>
</comment>
<evidence type="ECO:0000313" key="1">
    <source>
        <dbReference type="EMBL" id="KAK0727787.1"/>
    </source>
</evidence>
<sequence length="145" mass="16347">MATSFGLETVLVPNGTDPDQFIDVVALHGIAGLGRESWLYAGDGELKYRRWFEDQCPNIRFSVYDYPFLDGQANVFVRGGIRREALRLLEALTALRAAADEKKRRIMFFGHDIGGVIIKEVIDSLFFRLKLDSLPGMSLPLTFHP</sequence>
<keyword evidence="2" id="KW-1185">Reference proteome</keyword>
<gene>
    <name evidence="1" type="ORF">B0T26DRAFT_144875</name>
</gene>
<dbReference type="RefSeq" id="XP_060300642.1">
    <property type="nucleotide sequence ID" value="XM_060433428.1"/>
</dbReference>
<dbReference type="Proteomes" id="UP001172101">
    <property type="component" value="Unassembled WGS sequence"/>
</dbReference>
<dbReference type="EMBL" id="JAUIRO010000002">
    <property type="protein sequence ID" value="KAK0727787.1"/>
    <property type="molecule type" value="Genomic_DNA"/>
</dbReference>
<dbReference type="InterPro" id="IPR029058">
    <property type="entry name" value="AB_hydrolase_fold"/>
</dbReference>
<dbReference type="AlphaFoldDB" id="A0AA40B583"/>